<proteinExistence type="predicted"/>
<reference evidence="2" key="1">
    <citation type="journal article" date="2018" name="Nat. Microbiol.">
        <title>Leveraging single-cell genomics to expand the fungal tree of life.</title>
        <authorList>
            <person name="Ahrendt S.R."/>
            <person name="Quandt C.A."/>
            <person name="Ciobanu D."/>
            <person name="Clum A."/>
            <person name="Salamov A."/>
            <person name="Andreopoulos B."/>
            <person name="Cheng J.F."/>
            <person name="Woyke T."/>
            <person name="Pelin A."/>
            <person name="Henrissat B."/>
            <person name="Reynolds N.K."/>
            <person name="Benny G.L."/>
            <person name="Smith M.E."/>
            <person name="James T.Y."/>
            <person name="Grigoriev I.V."/>
        </authorList>
    </citation>
    <scope>NUCLEOTIDE SEQUENCE [LARGE SCALE GENOMIC DNA]</scope>
</reference>
<keyword evidence="2" id="KW-1185">Reference proteome</keyword>
<evidence type="ECO:0000313" key="2">
    <source>
        <dbReference type="Proteomes" id="UP000269721"/>
    </source>
</evidence>
<evidence type="ECO:0008006" key="3">
    <source>
        <dbReference type="Google" id="ProtNLM"/>
    </source>
</evidence>
<dbReference type="AlphaFoldDB" id="A0A4P9W257"/>
<name>A0A4P9W257_9FUNG</name>
<organism evidence="1 2">
    <name type="scientific">Blyttiomyces helicus</name>
    <dbReference type="NCBI Taxonomy" id="388810"/>
    <lineage>
        <taxon>Eukaryota</taxon>
        <taxon>Fungi</taxon>
        <taxon>Fungi incertae sedis</taxon>
        <taxon>Chytridiomycota</taxon>
        <taxon>Chytridiomycota incertae sedis</taxon>
        <taxon>Chytridiomycetes</taxon>
        <taxon>Chytridiomycetes incertae sedis</taxon>
        <taxon>Blyttiomyces</taxon>
    </lineage>
</organism>
<evidence type="ECO:0000313" key="1">
    <source>
        <dbReference type="EMBL" id="RKO86291.1"/>
    </source>
</evidence>
<accession>A0A4P9W257</accession>
<sequence length="179" mass="18535">MSDDVNLNCLAPLSCNNPDDDQFDFGSCDRGWTAQGSHCSIDGTTQCEPGSHCVPNGVRGGGTCEILPVFAGLGERCINQDDLDHTLQPVRCGDGLGCLITDEFQGRFNETGPQAGGLCVLQSELNSTLSSGLMVHQSLAGQFCGGNGTYAPACGSGLTYNPANIASEFGGFCVNTTAT</sequence>
<dbReference type="Proteomes" id="UP000269721">
    <property type="component" value="Unassembled WGS sequence"/>
</dbReference>
<protein>
    <recommendedName>
        <fullName evidence="3">IGFBP N-terminal domain-containing protein</fullName>
    </recommendedName>
</protein>
<gene>
    <name evidence="1" type="ORF">BDK51DRAFT_25634</name>
</gene>
<dbReference type="EMBL" id="KZ998323">
    <property type="protein sequence ID" value="RKO86291.1"/>
    <property type="molecule type" value="Genomic_DNA"/>
</dbReference>